<keyword evidence="2" id="KW-1185">Reference proteome</keyword>
<dbReference type="EMBL" id="PRDL01000001">
    <property type="protein sequence ID" value="MBE8716352.1"/>
    <property type="molecule type" value="Genomic_DNA"/>
</dbReference>
<accession>A0A928YT15</accession>
<evidence type="ECO:0000313" key="2">
    <source>
        <dbReference type="Proteomes" id="UP000652567"/>
    </source>
</evidence>
<dbReference type="Pfam" id="PF12787">
    <property type="entry name" value="EcsC"/>
    <property type="match status" value="1"/>
</dbReference>
<evidence type="ECO:0000313" key="1">
    <source>
        <dbReference type="EMBL" id="MBE8716352.1"/>
    </source>
</evidence>
<protein>
    <submittedName>
        <fullName evidence="1">EcsC family protein</fullName>
    </submittedName>
</protein>
<sequence length="262" mass="27646">MLVETDLQQLGTAKILLENPGLAARLTHLLGSPIEKGLELLPAQVSQKLHQVTRNALMKAADLAMLTLQDSPGVEASRTWHKLGAALSGGAGGFFGLPGLAVELPVSTVIMLRSIADIARSEGESLSNAEGKLACLEVFALGGKSASDDGAESGYFAVRTLLAKSLTDATEFIALHGVSKDATPAILRLVEAIASRFGIQVSEKFAAQSLPVIGAAGGAVINTMFIDHFQDMARGHFIVRRLERLYGDAVVREAYEGLPSTR</sequence>
<dbReference type="Proteomes" id="UP000652567">
    <property type="component" value="Unassembled WGS sequence"/>
</dbReference>
<organism evidence="1 2">
    <name type="scientific">Cellvibrio polysaccharolyticus</name>
    <dbReference type="NCBI Taxonomy" id="2082724"/>
    <lineage>
        <taxon>Bacteria</taxon>
        <taxon>Pseudomonadati</taxon>
        <taxon>Pseudomonadota</taxon>
        <taxon>Gammaproteobacteria</taxon>
        <taxon>Cellvibrionales</taxon>
        <taxon>Cellvibrionaceae</taxon>
        <taxon>Cellvibrio</taxon>
    </lineage>
</organism>
<dbReference type="PANTHER" id="PTHR41260:SF1">
    <property type="entry name" value="PROTEIN ECSC"/>
    <property type="match status" value="1"/>
</dbReference>
<dbReference type="InterPro" id="IPR024787">
    <property type="entry name" value="EcsC"/>
</dbReference>
<gene>
    <name evidence="1" type="ORF">C4F51_04035</name>
</gene>
<proteinExistence type="predicted"/>
<dbReference type="RefSeq" id="WP_193907350.1">
    <property type="nucleotide sequence ID" value="NZ_PRDL01000001.1"/>
</dbReference>
<reference evidence="1" key="1">
    <citation type="submission" date="2018-07" db="EMBL/GenBank/DDBJ databases">
        <title>Genome assembly of strain Ka43.</title>
        <authorList>
            <person name="Kukolya J."/>
            <person name="Nagy I."/>
            <person name="Horvath B."/>
            <person name="Toth A."/>
        </authorList>
    </citation>
    <scope>NUCLEOTIDE SEQUENCE</scope>
    <source>
        <strain evidence="1">KB43</strain>
    </source>
</reference>
<name>A0A928YT15_9GAMM</name>
<comment type="caution">
    <text evidence="1">The sequence shown here is derived from an EMBL/GenBank/DDBJ whole genome shotgun (WGS) entry which is preliminary data.</text>
</comment>
<dbReference type="PANTHER" id="PTHR41260">
    <property type="entry name" value="PROTEIN ECSC"/>
    <property type="match status" value="1"/>
</dbReference>
<dbReference type="AlphaFoldDB" id="A0A928YT15"/>